<keyword evidence="2" id="KW-1185">Reference proteome</keyword>
<evidence type="ECO:0000313" key="1">
    <source>
        <dbReference type="EMBL" id="GGA33907.1"/>
    </source>
</evidence>
<evidence type="ECO:0000313" key="2">
    <source>
        <dbReference type="Proteomes" id="UP000617979"/>
    </source>
</evidence>
<proteinExistence type="predicted"/>
<organism evidence="1 2">
    <name type="scientific">Kroppenstedtia guangzhouensis</name>
    <dbReference type="NCBI Taxonomy" id="1274356"/>
    <lineage>
        <taxon>Bacteria</taxon>
        <taxon>Bacillati</taxon>
        <taxon>Bacillota</taxon>
        <taxon>Bacilli</taxon>
        <taxon>Bacillales</taxon>
        <taxon>Thermoactinomycetaceae</taxon>
        <taxon>Kroppenstedtia</taxon>
    </lineage>
</organism>
<reference evidence="2" key="1">
    <citation type="journal article" date="2019" name="Int. J. Syst. Evol. Microbiol.">
        <title>The Global Catalogue of Microorganisms (GCM) 10K type strain sequencing project: providing services to taxonomists for standard genome sequencing and annotation.</title>
        <authorList>
            <consortium name="The Broad Institute Genomics Platform"/>
            <consortium name="The Broad Institute Genome Sequencing Center for Infectious Disease"/>
            <person name="Wu L."/>
            <person name="Ma J."/>
        </authorList>
    </citation>
    <scope>NUCLEOTIDE SEQUENCE [LARGE SCALE GENOMIC DNA]</scope>
    <source>
        <strain evidence="2">CGMCC 1.12404</strain>
    </source>
</reference>
<dbReference type="EMBL" id="BMEX01000001">
    <property type="protein sequence ID" value="GGA33907.1"/>
    <property type="molecule type" value="Genomic_DNA"/>
</dbReference>
<name>A0ABQ1G0A8_9BACL</name>
<comment type="caution">
    <text evidence="1">The sequence shown here is derived from an EMBL/GenBank/DDBJ whole genome shotgun (WGS) entry which is preliminary data.</text>
</comment>
<protein>
    <submittedName>
        <fullName evidence="1">Uncharacterized protein</fullName>
    </submittedName>
</protein>
<dbReference type="Proteomes" id="UP000617979">
    <property type="component" value="Unassembled WGS sequence"/>
</dbReference>
<gene>
    <name evidence="1" type="ORF">GCM10007416_03290</name>
</gene>
<dbReference type="RefSeq" id="WP_188429119.1">
    <property type="nucleotide sequence ID" value="NZ_BMEX01000001.1"/>
</dbReference>
<sequence>MERRTKIKTAEEFLNIAGIPIYVKILGEGEPILFLRLTQTKISPEVNEALCADILRRYDLTESLSQLGNLSIEIVQGRYDPISPEDLQTTLLPWLSCENGRF</sequence>
<accession>A0ABQ1G0A8</accession>